<keyword evidence="1" id="KW-0175">Coiled coil</keyword>
<feature type="region of interest" description="Disordered" evidence="2">
    <location>
        <begin position="761"/>
        <end position="780"/>
    </location>
</feature>
<gene>
    <name evidence="6" type="ORF">Pla52n_54140</name>
</gene>
<protein>
    <submittedName>
        <fullName evidence="6">Planctomycete cytochrome C</fullName>
    </submittedName>
</protein>
<comment type="caution">
    <text evidence="6">The sequence shown here is derived from an EMBL/GenBank/DDBJ whole genome shotgun (WGS) entry which is preliminary data.</text>
</comment>
<dbReference type="RefSeq" id="WP_197454947.1">
    <property type="nucleotide sequence ID" value="NZ_CP151726.1"/>
</dbReference>
<evidence type="ECO:0000259" key="4">
    <source>
        <dbReference type="Pfam" id="PF07587"/>
    </source>
</evidence>
<dbReference type="InterPro" id="IPR011429">
    <property type="entry name" value="Cyt_c_Planctomycete-type"/>
</dbReference>
<dbReference type="InterPro" id="IPR022655">
    <property type="entry name" value="DUF1553"/>
</dbReference>
<proteinExistence type="predicted"/>
<dbReference type="PANTHER" id="PTHR35889:SF3">
    <property type="entry name" value="F-BOX DOMAIN-CONTAINING PROTEIN"/>
    <property type="match status" value="1"/>
</dbReference>
<dbReference type="Pfam" id="PF07583">
    <property type="entry name" value="PSCyt2"/>
    <property type="match status" value="1"/>
</dbReference>
<evidence type="ECO:0000313" key="6">
    <source>
        <dbReference type="EMBL" id="TWT94593.1"/>
    </source>
</evidence>
<dbReference type="AlphaFoldDB" id="A0A5C6A8H8"/>
<dbReference type="Proteomes" id="UP000320176">
    <property type="component" value="Unassembled WGS sequence"/>
</dbReference>
<name>A0A5C6A8H8_9BACT</name>
<dbReference type="PANTHER" id="PTHR35889">
    <property type="entry name" value="CYCLOINULO-OLIGOSACCHARIDE FRUCTANOTRANSFERASE-RELATED"/>
    <property type="match status" value="1"/>
</dbReference>
<feature type="compositionally biased region" description="Basic and acidic residues" evidence="2">
    <location>
        <begin position="761"/>
        <end position="779"/>
    </location>
</feature>
<dbReference type="EMBL" id="SJPN01000007">
    <property type="protein sequence ID" value="TWT94593.1"/>
    <property type="molecule type" value="Genomic_DNA"/>
</dbReference>
<evidence type="ECO:0000256" key="2">
    <source>
        <dbReference type="SAM" id="MobiDB-lite"/>
    </source>
</evidence>
<dbReference type="InterPro" id="IPR011444">
    <property type="entry name" value="DUF1549"/>
</dbReference>
<reference evidence="6 7" key="1">
    <citation type="submission" date="2019-02" db="EMBL/GenBank/DDBJ databases">
        <title>Deep-cultivation of Planctomycetes and their phenomic and genomic characterization uncovers novel biology.</title>
        <authorList>
            <person name="Wiegand S."/>
            <person name="Jogler M."/>
            <person name="Boedeker C."/>
            <person name="Pinto D."/>
            <person name="Vollmers J."/>
            <person name="Rivas-Marin E."/>
            <person name="Kohn T."/>
            <person name="Peeters S.H."/>
            <person name="Heuer A."/>
            <person name="Rast P."/>
            <person name="Oberbeckmann S."/>
            <person name="Bunk B."/>
            <person name="Jeske O."/>
            <person name="Meyerdierks A."/>
            <person name="Storesund J.E."/>
            <person name="Kallscheuer N."/>
            <person name="Luecker S."/>
            <person name="Lage O.M."/>
            <person name="Pohl T."/>
            <person name="Merkel B.J."/>
            <person name="Hornburger P."/>
            <person name="Mueller R.-W."/>
            <person name="Bruemmer F."/>
            <person name="Labrenz M."/>
            <person name="Spormann A.M."/>
            <person name="Op Den Camp H."/>
            <person name="Overmann J."/>
            <person name="Amann R."/>
            <person name="Jetten M.S.M."/>
            <person name="Mascher T."/>
            <person name="Medema M.H."/>
            <person name="Devos D.P."/>
            <person name="Kaster A.-K."/>
            <person name="Ovreas L."/>
            <person name="Rohde M."/>
            <person name="Galperin M.Y."/>
            <person name="Jogler C."/>
        </authorList>
    </citation>
    <scope>NUCLEOTIDE SEQUENCE [LARGE SCALE GENOMIC DNA]</scope>
    <source>
        <strain evidence="6 7">Pla52n</strain>
    </source>
</reference>
<dbReference type="Pfam" id="PF07635">
    <property type="entry name" value="PSCyt1"/>
    <property type="match status" value="1"/>
</dbReference>
<evidence type="ECO:0000259" key="3">
    <source>
        <dbReference type="Pfam" id="PF07583"/>
    </source>
</evidence>
<evidence type="ECO:0000256" key="1">
    <source>
        <dbReference type="SAM" id="Coils"/>
    </source>
</evidence>
<feature type="domain" description="DUF1549" evidence="3">
    <location>
        <begin position="165"/>
        <end position="359"/>
    </location>
</feature>
<dbReference type="Gene3D" id="2.60.120.560">
    <property type="entry name" value="Exo-inulinase, domain 1"/>
    <property type="match status" value="1"/>
</dbReference>
<accession>A0A5C6A8H8</accession>
<feature type="domain" description="Cytochrome C Planctomycete-type" evidence="5">
    <location>
        <begin position="54"/>
        <end position="111"/>
    </location>
</feature>
<feature type="coiled-coil region" evidence="1">
    <location>
        <begin position="444"/>
        <end position="471"/>
    </location>
</feature>
<sequence>MFTQNDPSTNSHAIKLWQITPACLLIVCFHAALCIADEHVDYQRHIKPLLATKCYSCHGALKAESELRLETKALMLSGGDSGPALVDGDPGESLIWIRVNESEDSRMPPAESGSPLTAAELDLLKRWIEQDAPAPDEEIPDAPSQHWAFQPIVSPELPSPDGGNPIDILLSAKRNQLGIKPQSEPARSLLIRRLYLDLVGLPPTIQQQNDARPWDKIVDELLASPHHGERWGRHWMDVWRYSDWYGLGQQLRYSQRHMWHWRDWIIDSLNSDKGYDRMVQEMLAGDELEPDQQSVVAGTGFLARNYYLFNRTTWLDSTIEHTGKAFLGLTLNCAKCHDHKYDPITHQDYYRFRAIFEPHQVRLDPVPGEIDLDSDGLPRVFDDQLDAETFLHVRGDPANPDRDIKITPGVPEILSRFQPAIAPVRLPATAFAPGTREYVAHDQLAHWSRRIDDAQRELAEATKRWESQVSESDAPPATDFDLTDDFENNDAQLWRLQGPGWQYKAGQLVQTVASRDRAAATLTSELPRDFELTCRYTTTGGSTYKSVTFRFDQNSGDQSSADQSLADQSLADQYANFVYTSAHEPGPKLQVAFIRDGNSSYPPGGRRARPIPIGESIELRFAVREKLVNVWIDDEFQLAYQLPDRGDRNRFSLSGFDATVAFDSIRVRALPSDFEMQPVPGGTNATARDSETQMRIATARLESVRLQRDAVQAVLLADAAKYLADDNEQQQTLARNAAQTQADALLAESEYERLAAGGDEKKLKAANGKREAAEKRLRSIQDGSTDYESLRVTRKALESPADKETDYAPIYPATTTGRRLALARWMTSTENPLTARVAVNHVWTRHFGQPLVESVFDFGLRCEEPLHAELLDHLAMSFMQSGWSFKHLHRLIVTSDAYRMSSSTADADPTTLQVDPDNRYYWRMPGRRMESQVVRDSLLHCSGTLNLTMGGPSVAINDATKRRSLYYKHSRDEQDKFLSMFDDADLLQCYRRAESIVPQQALAMANSALSMDAAEQIERRLASEFFDAELESFIQSSFQLLLARQASADEMQQCIAFCQQLRKQLVDESKVDDAKIDPVVRTRLIHVLLNHNDFVTIR</sequence>
<dbReference type="Pfam" id="PF07587">
    <property type="entry name" value="PSD1"/>
    <property type="match status" value="1"/>
</dbReference>
<feature type="domain" description="DUF1553" evidence="4">
    <location>
        <begin position="818"/>
        <end position="1057"/>
    </location>
</feature>
<organism evidence="6 7">
    <name type="scientific">Stieleria varia</name>
    <dbReference type="NCBI Taxonomy" id="2528005"/>
    <lineage>
        <taxon>Bacteria</taxon>
        <taxon>Pseudomonadati</taxon>
        <taxon>Planctomycetota</taxon>
        <taxon>Planctomycetia</taxon>
        <taxon>Pirellulales</taxon>
        <taxon>Pirellulaceae</taxon>
        <taxon>Stieleria</taxon>
    </lineage>
</organism>
<evidence type="ECO:0000313" key="7">
    <source>
        <dbReference type="Proteomes" id="UP000320176"/>
    </source>
</evidence>
<evidence type="ECO:0000259" key="5">
    <source>
        <dbReference type="Pfam" id="PF07635"/>
    </source>
</evidence>
<keyword evidence="7" id="KW-1185">Reference proteome</keyword>